<protein>
    <submittedName>
        <fullName evidence="1">Uncharacterized protein</fullName>
    </submittedName>
</protein>
<organism evidence="1 2">
    <name type="scientific">Candidatus Accumulibacter phosphatis</name>
    <dbReference type="NCBI Taxonomy" id="327160"/>
    <lineage>
        <taxon>Bacteria</taxon>
        <taxon>Pseudomonadati</taxon>
        <taxon>Pseudomonadota</taxon>
        <taxon>Betaproteobacteria</taxon>
        <taxon>Candidatus Accumulibacter</taxon>
    </lineage>
</organism>
<comment type="caution">
    <text evidence="1">The sequence shown here is derived from an EMBL/GenBank/DDBJ whole genome shotgun (WGS) entry which is preliminary data.</text>
</comment>
<accession>A0A080M2J4</accession>
<dbReference type="EMBL" id="JDVG02000548">
    <property type="protein sequence ID" value="KFB71394.1"/>
    <property type="molecule type" value="Genomic_DNA"/>
</dbReference>
<dbReference type="Proteomes" id="UP000020077">
    <property type="component" value="Unassembled WGS sequence"/>
</dbReference>
<gene>
    <name evidence="1" type="ORF">AW09_003463</name>
</gene>
<dbReference type="AlphaFoldDB" id="A0A080M2J4"/>
<reference evidence="1 2" key="1">
    <citation type="submission" date="2014-02" db="EMBL/GenBank/DDBJ databases">
        <title>Expanding our view of genomic diversity in Candidatus Accumulibacter clades.</title>
        <authorList>
            <person name="Skennerton C.T."/>
            <person name="Barr J.J."/>
            <person name="Slater F.R."/>
            <person name="Bond P.L."/>
            <person name="Tyson G.W."/>
        </authorList>
    </citation>
    <scope>NUCLEOTIDE SEQUENCE [LARGE SCALE GENOMIC DNA]</scope>
    <source>
        <strain evidence="2">BA-91</strain>
    </source>
</reference>
<evidence type="ECO:0000313" key="1">
    <source>
        <dbReference type="EMBL" id="KFB71394.1"/>
    </source>
</evidence>
<name>A0A080M2J4_9PROT</name>
<sequence>MFLIDDHQPETAEAHVFLQQPMCSDDDVEPAVSQLLEGLRRLFAGLETREFGDSDRPVGKAVAESLEMLFAEQGGRAEDGNLPATGHRAESGAQGNLGLAEADVTTDQAVHRPTGLHVFDHCSDGSGLIWRFFKTETISESVIVMGRELASVTLPGRPQGIESEQLGGGVACLQGGTAFGFFPLWRAERMQWCRVRVGSRVARDDV</sequence>
<evidence type="ECO:0000313" key="2">
    <source>
        <dbReference type="Proteomes" id="UP000020077"/>
    </source>
</evidence>
<proteinExistence type="predicted"/>